<evidence type="ECO:0000313" key="3">
    <source>
        <dbReference type="Proteomes" id="UP001620645"/>
    </source>
</evidence>
<dbReference type="EMBL" id="JBICCN010000429">
    <property type="protein sequence ID" value="KAL3069330.1"/>
    <property type="molecule type" value="Genomic_DNA"/>
</dbReference>
<accession>A0ABD2HX20</accession>
<evidence type="ECO:0000313" key="2">
    <source>
        <dbReference type="EMBL" id="KAL3069330.1"/>
    </source>
</evidence>
<evidence type="ECO:0008006" key="4">
    <source>
        <dbReference type="Google" id="ProtNLM"/>
    </source>
</evidence>
<dbReference type="AlphaFoldDB" id="A0ABD2HX20"/>
<comment type="caution">
    <text evidence="2">The sequence shown here is derived from an EMBL/GenBank/DDBJ whole genome shotgun (WGS) entry which is preliminary data.</text>
</comment>
<name>A0ABD2HX20_HETSC</name>
<feature type="compositionally biased region" description="Low complexity" evidence="1">
    <location>
        <begin position="246"/>
        <end position="255"/>
    </location>
</feature>
<keyword evidence="3" id="KW-1185">Reference proteome</keyword>
<evidence type="ECO:0000256" key="1">
    <source>
        <dbReference type="SAM" id="MobiDB-lite"/>
    </source>
</evidence>
<proteinExistence type="predicted"/>
<reference evidence="2 3" key="1">
    <citation type="submission" date="2024-10" db="EMBL/GenBank/DDBJ databases">
        <authorList>
            <person name="Kim D."/>
        </authorList>
    </citation>
    <scope>NUCLEOTIDE SEQUENCE [LARGE SCALE GENOMIC DNA]</scope>
    <source>
        <strain evidence="2">Taebaek</strain>
    </source>
</reference>
<feature type="region of interest" description="Disordered" evidence="1">
    <location>
        <begin position="227"/>
        <end position="255"/>
    </location>
</feature>
<feature type="compositionally biased region" description="Polar residues" evidence="1">
    <location>
        <begin position="229"/>
        <end position="245"/>
    </location>
</feature>
<dbReference type="Proteomes" id="UP001620645">
    <property type="component" value="Unassembled WGS sequence"/>
</dbReference>
<gene>
    <name evidence="2" type="ORF">niasHS_018055</name>
</gene>
<organism evidence="2 3">
    <name type="scientific">Heterodera schachtii</name>
    <name type="common">Sugarbeet cyst nematode worm</name>
    <name type="synonym">Tylenchus schachtii</name>
    <dbReference type="NCBI Taxonomy" id="97005"/>
    <lineage>
        <taxon>Eukaryota</taxon>
        <taxon>Metazoa</taxon>
        <taxon>Ecdysozoa</taxon>
        <taxon>Nematoda</taxon>
        <taxon>Chromadorea</taxon>
        <taxon>Rhabditida</taxon>
        <taxon>Tylenchina</taxon>
        <taxon>Tylenchomorpha</taxon>
        <taxon>Tylenchoidea</taxon>
        <taxon>Heteroderidae</taxon>
        <taxon>Heteroderinae</taxon>
        <taxon>Heterodera</taxon>
    </lineage>
</organism>
<sequence>MSLYFNILLVLLVMLVHLFRRYSGRLVTAVLQRLLHARAAHIDGLGWFALRHGELLLANGLHLEVRELRVHSLFNWWWTTTAPTVDGAANDGEGGGQRMALNVRVSVGTIRVGKQLTDEENGSNTKDICDGQHPLIEKLTDEEDSRNATSGICDGQPLIEKCAVLDSVSIHLSRPVPGQLHLQVQLQQPVELVWSPVLHLMVNDVVRAFVSKVFQLVNFFDSFKHRQQKPSPATTTDGENKNNNGTPTATETPTSTTTTTFLFTVHSEHAVELSFRLPRHHL</sequence>
<protein>
    <recommendedName>
        <fullName evidence="4">Secreted protein</fullName>
    </recommendedName>
</protein>